<organism evidence="2 3">
    <name type="scientific">Platanthera guangdongensis</name>
    <dbReference type="NCBI Taxonomy" id="2320717"/>
    <lineage>
        <taxon>Eukaryota</taxon>
        <taxon>Viridiplantae</taxon>
        <taxon>Streptophyta</taxon>
        <taxon>Embryophyta</taxon>
        <taxon>Tracheophyta</taxon>
        <taxon>Spermatophyta</taxon>
        <taxon>Magnoliopsida</taxon>
        <taxon>Liliopsida</taxon>
        <taxon>Asparagales</taxon>
        <taxon>Orchidaceae</taxon>
        <taxon>Orchidoideae</taxon>
        <taxon>Orchideae</taxon>
        <taxon>Orchidinae</taxon>
        <taxon>Platanthera</taxon>
    </lineage>
</organism>
<dbReference type="Proteomes" id="UP001412067">
    <property type="component" value="Unassembled WGS sequence"/>
</dbReference>
<dbReference type="SUPFAM" id="SSF52047">
    <property type="entry name" value="RNI-like"/>
    <property type="match status" value="1"/>
</dbReference>
<feature type="domain" description="F-box" evidence="1">
    <location>
        <begin position="31"/>
        <end position="71"/>
    </location>
</feature>
<dbReference type="EMBL" id="JBBWWR010000004">
    <property type="protein sequence ID" value="KAK8968757.1"/>
    <property type="molecule type" value="Genomic_DNA"/>
</dbReference>
<dbReference type="Gene3D" id="1.20.1280.50">
    <property type="match status" value="1"/>
</dbReference>
<reference evidence="2 3" key="1">
    <citation type="journal article" date="2022" name="Nat. Plants">
        <title>Genomes of leafy and leafless Platanthera orchids illuminate the evolution of mycoheterotrophy.</title>
        <authorList>
            <person name="Li M.H."/>
            <person name="Liu K.W."/>
            <person name="Li Z."/>
            <person name="Lu H.C."/>
            <person name="Ye Q.L."/>
            <person name="Zhang D."/>
            <person name="Wang J.Y."/>
            <person name="Li Y.F."/>
            <person name="Zhong Z.M."/>
            <person name="Liu X."/>
            <person name="Yu X."/>
            <person name="Liu D.K."/>
            <person name="Tu X.D."/>
            <person name="Liu B."/>
            <person name="Hao Y."/>
            <person name="Liao X.Y."/>
            <person name="Jiang Y.T."/>
            <person name="Sun W.H."/>
            <person name="Chen J."/>
            <person name="Chen Y.Q."/>
            <person name="Ai Y."/>
            <person name="Zhai J.W."/>
            <person name="Wu S.S."/>
            <person name="Zhou Z."/>
            <person name="Hsiao Y.Y."/>
            <person name="Wu W.L."/>
            <person name="Chen Y.Y."/>
            <person name="Lin Y.F."/>
            <person name="Hsu J.L."/>
            <person name="Li C.Y."/>
            <person name="Wang Z.W."/>
            <person name="Zhao X."/>
            <person name="Zhong W.Y."/>
            <person name="Ma X.K."/>
            <person name="Ma L."/>
            <person name="Huang J."/>
            <person name="Chen G.Z."/>
            <person name="Huang M.Z."/>
            <person name="Huang L."/>
            <person name="Peng D.H."/>
            <person name="Luo Y.B."/>
            <person name="Zou S.Q."/>
            <person name="Chen S.P."/>
            <person name="Lan S."/>
            <person name="Tsai W.C."/>
            <person name="Van de Peer Y."/>
            <person name="Liu Z.J."/>
        </authorList>
    </citation>
    <scope>NUCLEOTIDE SEQUENCE [LARGE SCALE GENOMIC DNA]</scope>
    <source>
        <strain evidence="2">Lor288</strain>
    </source>
</reference>
<dbReference type="Pfam" id="PF12937">
    <property type="entry name" value="F-box-like"/>
    <property type="match status" value="1"/>
</dbReference>
<evidence type="ECO:0000313" key="2">
    <source>
        <dbReference type="EMBL" id="KAK8968757.1"/>
    </source>
</evidence>
<dbReference type="InterPro" id="IPR001810">
    <property type="entry name" value="F-box_dom"/>
</dbReference>
<dbReference type="InterPro" id="IPR032675">
    <property type="entry name" value="LRR_dom_sf"/>
</dbReference>
<accession>A0ABR2MX27</accession>
<evidence type="ECO:0000259" key="1">
    <source>
        <dbReference type="Pfam" id="PF12937"/>
    </source>
</evidence>
<evidence type="ECO:0000313" key="3">
    <source>
        <dbReference type="Proteomes" id="UP001412067"/>
    </source>
</evidence>
<dbReference type="PANTHER" id="PTHR38926">
    <property type="entry name" value="F-BOX DOMAIN CONTAINING PROTEIN, EXPRESSED"/>
    <property type="match status" value="1"/>
</dbReference>
<gene>
    <name evidence="2" type="ORF">KSP40_PGU004334</name>
</gene>
<dbReference type="InterPro" id="IPR036047">
    <property type="entry name" value="F-box-like_dom_sf"/>
</dbReference>
<keyword evidence="3" id="KW-1185">Reference proteome</keyword>
<dbReference type="PANTHER" id="PTHR38926:SF5">
    <property type="entry name" value="F-BOX AND LEUCINE-RICH REPEAT PROTEIN 6"/>
    <property type="match status" value="1"/>
</dbReference>
<comment type="caution">
    <text evidence="2">The sequence shown here is derived from an EMBL/GenBank/DDBJ whole genome shotgun (WGS) entry which is preliminary data.</text>
</comment>
<sequence>MAKPQMEIIAGGKCEEMEIAGRKWEEMEMDCLVCIFSKLNLDDLAVSVPHVCRSWSAAARDPLCWRLLDFRSLDFMPWSSFAKRFADRNCVSGFSFAGFMKLAVRRSAGLADELRLPELASIDDLILASNECPKLTALGLPNLTSDNKARIPELISKWKELKTLAMESKPSKFSQLAYEIAANCKNFKKLVMPASSISKEDASAIVKCLPNIRILDISRSFLVKEELLFILEGCRELSRLSAKNCVGFEASDGEVRSKGRGIKIFEVEGSKMDDDVWFEINECDDLQYVHVI</sequence>
<protein>
    <recommendedName>
        <fullName evidence="1">F-box domain-containing protein</fullName>
    </recommendedName>
</protein>
<proteinExistence type="predicted"/>
<dbReference type="Gene3D" id="3.80.10.10">
    <property type="entry name" value="Ribonuclease Inhibitor"/>
    <property type="match status" value="1"/>
</dbReference>
<name>A0ABR2MX27_9ASPA</name>
<dbReference type="SUPFAM" id="SSF81383">
    <property type="entry name" value="F-box domain"/>
    <property type="match status" value="1"/>
</dbReference>